<evidence type="ECO:0000256" key="3">
    <source>
        <dbReference type="ARBA" id="ARBA00023316"/>
    </source>
</evidence>
<dbReference type="InterPro" id="IPR036680">
    <property type="entry name" value="SPOR-like_sf"/>
</dbReference>
<dbReference type="Gene3D" id="3.30.70.1070">
    <property type="entry name" value="Sporulation related repeat"/>
    <property type="match status" value="1"/>
</dbReference>
<evidence type="ECO:0000256" key="5">
    <source>
        <dbReference type="RuleBase" id="RU003495"/>
    </source>
</evidence>
<dbReference type="OrthoDB" id="9779128at2"/>
<evidence type="ECO:0000313" key="7">
    <source>
        <dbReference type="EMBL" id="KCZ96681.1"/>
    </source>
</evidence>
<name>A0A062V453_9PROT</name>
<proteinExistence type="inferred from homology"/>
<keyword evidence="7" id="KW-0449">Lipoprotein</keyword>
<comment type="function">
    <text evidence="4">Lytic transglycosylase with a strong preference for naked glycan strands that lack stem peptides.</text>
</comment>
<keyword evidence="3 4" id="KW-0961">Cell wall biogenesis/degradation</keyword>
<feature type="chain" id="PRO_5009982374" description="Endolytic peptidoglycan transglycosylase RlpA" evidence="4">
    <location>
        <begin position="32"/>
        <end position="414"/>
    </location>
</feature>
<dbReference type="InterPro" id="IPR036908">
    <property type="entry name" value="RlpA-like_sf"/>
</dbReference>
<dbReference type="EC" id="4.2.2.-" evidence="4"/>
<dbReference type="PANTHER" id="PTHR34183">
    <property type="entry name" value="ENDOLYTIC PEPTIDOGLYCAN TRANSGLYCOSYLASE RLPA"/>
    <property type="match status" value="1"/>
</dbReference>
<dbReference type="AlphaFoldDB" id="A0A062V453"/>
<evidence type="ECO:0000259" key="6">
    <source>
        <dbReference type="PROSITE" id="PS51724"/>
    </source>
</evidence>
<comment type="similarity">
    <text evidence="4 5">Belongs to the RlpA family.</text>
</comment>
<keyword evidence="1 4" id="KW-0732">Signal</keyword>
<dbReference type="HAMAP" id="MF_02071">
    <property type="entry name" value="RlpA"/>
    <property type="match status" value="1"/>
</dbReference>
<dbReference type="eggNOG" id="COG0797">
    <property type="taxonomic scope" value="Bacteria"/>
</dbReference>
<dbReference type="Pfam" id="PF05036">
    <property type="entry name" value="SPOR"/>
    <property type="match status" value="1"/>
</dbReference>
<dbReference type="GO" id="GO:0071555">
    <property type="term" value="P:cell wall organization"/>
    <property type="evidence" value="ECO:0007669"/>
    <property type="project" value="UniProtKB-KW"/>
</dbReference>
<dbReference type="Proteomes" id="UP000027100">
    <property type="component" value="Unassembled WGS sequence"/>
</dbReference>
<comment type="caution">
    <text evidence="7">The sequence shown here is derived from an EMBL/GenBank/DDBJ whole genome shotgun (WGS) entry which is preliminary data.</text>
</comment>
<keyword evidence="2 4" id="KW-0456">Lyase</keyword>
<reference evidence="7 8" key="1">
    <citation type="journal article" date="2014" name="Antonie Van Leeuwenhoek">
        <title>Hyphomonas beringensis sp. nov. and Hyphomonas chukchiensis sp. nov., isolated from surface seawater of the Bering Sea and Chukchi Sea.</title>
        <authorList>
            <person name="Li C."/>
            <person name="Lai Q."/>
            <person name="Li G."/>
            <person name="Dong C."/>
            <person name="Wang J."/>
            <person name="Liao Y."/>
            <person name="Shao Z."/>
        </authorList>
    </citation>
    <scope>NUCLEOTIDE SEQUENCE [LARGE SCALE GENOMIC DNA]</scope>
    <source>
        <strain evidence="7 8">PS728</strain>
    </source>
</reference>
<dbReference type="InterPro" id="IPR034718">
    <property type="entry name" value="RlpA"/>
</dbReference>
<dbReference type="InterPro" id="IPR007730">
    <property type="entry name" value="SPOR-like_dom"/>
</dbReference>
<dbReference type="PANTHER" id="PTHR34183:SF8">
    <property type="entry name" value="ENDOLYTIC PEPTIDOGLYCAN TRANSGLYCOSYLASE RLPA-RELATED"/>
    <property type="match status" value="1"/>
</dbReference>
<feature type="domain" description="SPOR" evidence="6">
    <location>
        <begin position="335"/>
        <end position="413"/>
    </location>
</feature>
<sequence precursor="true">MPFKRSTFVSRSKVALSVLAFACAFGATAEAGPAGAPIVYKNEAMNAPAPATYRVAQAPVAAAPQARSIPVDKATARIEFRYPDSQPGAGEVRTASTTTAPLARTTRESALTEAPQMLVPARPVVESVSLQAMPEPAGQGMAYAAPAPVVAQPTAPSAANGEFVETGLAIVYGEEFAGLPTANGELFSQAEMTAAHPSLPLPSLAHVTNLDTGREVVVRVNDRGPFEDGANLQLSRKAAEALGMNGAGKGNVRLRYLSPAPVLAAQAVSQTSRSPAPVPPPVKAPAAQPAVTQMASAAPVATDDELLGGGTTSAQTPRLMSMTVAPQPTAYTAPAAATGGVFVQLASFSDIGNAEAMLRQVESRLPVEIVPARVNGADFFRVRVGPFQDHAAAEQVRNNLSAEGTADGRIVTGY</sequence>
<dbReference type="EMBL" id="ARYM01000038">
    <property type="protein sequence ID" value="KCZ96681.1"/>
    <property type="molecule type" value="Genomic_DNA"/>
</dbReference>
<gene>
    <name evidence="4" type="primary">rlpA</name>
    <name evidence="7" type="ORF">HPO_18670</name>
</gene>
<dbReference type="eggNOG" id="COG3087">
    <property type="taxonomic scope" value="Bacteria"/>
</dbReference>
<dbReference type="NCBIfam" id="TIGR00413">
    <property type="entry name" value="rlpA"/>
    <property type="match status" value="1"/>
</dbReference>
<dbReference type="STRING" id="1280954.HPO_18670"/>
<accession>A0A062V453</accession>
<dbReference type="InterPro" id="IPR009009">
    <property type="entry name" value="RlpA-like_DPBB"/>
</dbReference>
<dbReference type="PROSITE" id="PS51724">
    <property type="entry name" value="SPOR"/>
    <property type="match status" value="1"/>
</dbReference>
<dbReference type="GO" id="GO:0042834">
    <property type="term" value="F:peptidoglycan binding"/>
    <property type="evidence" value="ECO:0007669"/>
    <property type="project" value="InterPro"/>
</dbReference>
<evidence type="ECO:0000256" key="4">
    <source>
        <dbReference type="HAMAP-Rule" id="MF_02071"/>
    </source>
</evidence>
<dbReference type="GO" id="GO:0008932">
    <property type="term" value="F:lytic endotransglycosylase activity"/>
    <property type="evidence" value="ECO:0007669"/>
    <property type="project" value="UniProtKB-UniRule"/>
</dbReference>
<evidence type="ECO:0000256" key="1">
    <source>
        <dbReference type="ARBA" id="ARBA00022729"/>
    </source>
</evidence>
<dbReference type="Gene3D" id="2.40.40.10">
    <property type="entry name" value="RlpA-like domain"/>
    <property type="match status" value="1"/>
</dbReference>
<dbReference type="GO" id="GO:0000270">
    <property type="term" value="P:peptidoglycan metabolic process"/>
    <property type="evidence" value="ECO:0007669"/>
    <property type="project" value="UniProtKB-UniRule"/>
</dbReference>
<evidence type="ECO:0000256" key="2">
    <source>
        <dbReference type="ARBA" id="ARBA00023239"/>
    </source>
</evidence>
<dbReference type="Pfam" id="PF03330">
    <property type="entry name" value="DPBB_1"/>
    <property type="match status" value="1"/>
</dbReference>
<protein>
    <recommendedName>
        <fullName evidence="4">Endolytic peptidoglycan transglycosylase RlpA</fullName>
        <ecNumber evidence="4">4.2.2.-</ecNumber>
    </recommendedName>
</protein>
<organism evidence="7 8">
    <name type="scientific">Hyphomonas polymorpha PS728</name>
    <dbReference type="NCBI Taxonomy" id="1280954"/>
    <lineage>
        <taxon>Bacteria</taxon>
        <taxon>Pseudomonadati</taxon>
        <taxon>Pseudomonadota</taxon>
        <taxon>Alphaproteobacteria</taxon>
        <taxon>Hyphomonadales</taxon>
        <taxon>Hyphomonadaceae</taxon>
        <taxon>Hyphomonas</taxon>
    </lineage>
</organism>
<evidence type="ECO:0000313" key="8">
    <source>
        <dbReference type="Proteomes" id="UP000027100"/>
    </source>
</evidence>
<dbReference type="SUPFAM" id="SSF50685">
    <property type="entry name" value="Barwin-like endoglucanases"/>
    <property type="match status" value="1"/>
</dbReference>
<dbReference type="RefSeq" id="WP_051612827.1">
    <property type="nucleotide sequence ID" value="NZ_ARYM01000038.1"/>
</dbReference>
<keyword evidence="8" id="KW-1185">Reference proteome</keyword>
<dbReference type="CDD" id="cd22268">
    <property type="entry name" value="DPBB_RlpA-like"/>
    <property type="match status" value="1"/>
</dbReference>
<feature type="signal peptide" evidence="4">
    <location>
        <begin position="1"/>
        <end position="31"/>
    </location>
</feature>
<dbReference type="SUPFAM" id="SSF110997">
    <property type="entry name" value="Sporulation related repeat"/>
    <property type="match status" value="1"/>
</dbReference>
<dbReference type="InterPro" id="IPR012997">
    <property type="entry name" value="RplA"/>
</dbReference>
<dbReference type="PATRIC" id="fig|1280954.3.peg.3755"/>